<dbReference type="RefSeq" id="WP_171417730.1">
    <property type="nucleotide sequence ID" value="NZ_JABFOR010000022.1"/>
</dbReference>
<dbReference type="Proteomes" id="UP000552038">
    <property type="component" value="Unassembled WGS sequence"/>
</dbReference>
<evidence type="ECO:0000313" key="3">
    <source>
        <dbReference type="Proteomes" id="UP000552038"/>
    </source>
</evidence>
<dbReference type="InterPro" id="IPR000182">
    <property type="entry name" value="GNAT_dom"/>
</dbReference>
<dbReference type="Pfam" id="PF00583">
    <property type="entry name" value="Acetyltransf_1"/>
    <property type="match status" value="1"/>
</dbReference>
<proteinExistence type="predicted"/>
<comment type="caution">
    <text evidence="2">The sequence shown here is derived from an EMBL/GenBank/DDBJ whole genome shotgun (WGS) entry which is preliminary data.</text>
</comment>
<dbReference type="CDD" id="cd04301">
    <property type="entry name" value="NAT_SF"/>
    <property type="match status" value="1"/>
</dbReference>
<dbReference type="InterPro" id="IPR016181">
    <property type="entry name" value="Acyl_CoA_acyltransferase"/>
</dbReference>
<dbReference type="PROSITE" id="PS51186">
    <property type="entry name" value="GNAT"/>
    <property type="match status" value="1"/>
</dbReference>
<reference evidence="2 3" key="1">
    <citation type="submission" date="2020-05" db="EMBL/GenBank/DDBJ databases">
        <title>Whole genome sequencing and identification of novel metabolites from Paenibacillus alvei strain JR949.</title>
        <authorList>
            <person name="Rajendhran J."/>
            <person name="Sree Pranav P."/>
            <person name="Mahalakshmi B."/>
            <person name="Karthikeyan R."/>
        </authorList>
    </citation>
    <scope>NUCLEOTIDE SEQUENCE [LARGE SCALE GENOMIC DNA]</scope>
    <source>
        <strain evidence="2 3">JR949</strain>
    </source>
</reference>
<dbReference type="GO" id="GO:0016747">
    <property type="term" value="F:acyltransferase activity, transferring groups other than amino-acyl groups"/>
    <property type="evidence" value="ECO:0007669"/>
    <property type="project" value="InterPro"/>
</dbReference>
<name>A0AAP7DK23_PAEAL</name>
<dbReference type="AlphaFoldDB" id="A0AAP7DK23"/>
<dbReference type="EMBL" id="JABFOR010000022">
    <property type="protein sequence ID" value="NOJ72204.1"/>
    <property type="molecule type" value="Genomic_DNA"/>
</dbReference>
<gene>
    <name evidence="2" type="ORF">HMI46_16760</name>
</gene>
<evidence type="ECO:0000313" key="2">
    <source>
        <dbReference type="EMBL" id="NOJ72204.1"/>
    </source>
</evidence>
<dbReference type="SUPFAM" id="SSF55729">
    <property type="entry name" value="Acyl-CoA N-acyltransferases (Nat)"/>
    <property type="match status" value="1"/>
</dbReference>
<sequence>MTVAYHFHPMTEEQASIIGSWQYEEPYSLYSMDGCDDSIKEMLEEEYYYAVDNEKELVGYISFGDSARVPGGYAVGIYEDEQVIDIGLGLRPDYTGKGKGREFVTDAVNFLRKQGRGECVQLVVATFNERAMKVYERAGFVKGISFTSKIGEQDYEFLAMRNRPQTK</sequence>
<organism evidence="2 3">
    <name type="scientific">Paenibacillus alvei</name>
    <name type="common">Bacillus alvei</name>
    <dbReference type="NCBI Taxonomy" id="44250"/>
    <lineage>
        <taxon>Bacteria</taxon>
        <taxon>Bacillati</taxon>
        <taxon>Bacillota</taxon>
        <taxon>Bacilli</taxon>
        <taxon>Bacillales</taxon>
        <taxon>Paenibacillaceae</taxon>
        <taxon>Paenibacillus</taxon>
    </lineage>
</organism>
<dbReference type="Gene3D" id="3.40.630.30">
    <property type="match status" value="1"/>
</dbReference>
<protein>
    <submittedName>
        <fullName evidence="2">GNAT family N-acetyltransferase</fullName>
    </submittedName>
</protein>
<accession>A0AAP7DK23</accession>
<feature type="domain" description="N-acetyltransferase" evidence="1">
    <location>
        <begin position="5"/>
        <end position="164"/>
    </location>
</feature>
<evidence type="ECO:0000259" key="1">
    <source>
        <dbReference type="PROSITE" id="PS51186"/>
    </source>
</evidence>